<dbReference type="Proteomes" id="UP000567246">
    <property type="component" value="Unassembled WGS sequence"/>
</dbReference>
<dbReference type="SUPFAM" id="SSF55620">
    <property type="entry name" value="Tetrahydrobiopterin biosynthesis enzymes-like"/>
    <property type="match status" value="1"/>
</dbReference>
<name>A0A7W9JK06_9MICC</name>
<keyword evidence="5 6" id="KW-0456">Lyase</keyword>
<dbReference type="Pfam" id="PF02152">
    <property type="entry name" value="FolB"/>
    <property type="match status" value="1"/>
</dbReference>
<reference evidence="8 9" key="1">
    <citation type="submission" date="2020-08" db="EMBL/GenBank/DDBJ databases">
        <title>Sequencing the genomes of 1000 actinobacteria strains.</title>
        <authorList>
            <person name="Klenk H.-P."/>
        </authorList>
    </citation>
    <scope>NUCLEOTIDE SEQUENCE [LARGE SCALE GENOMIC DNA]</scope>
    <source>
        <strain evidence="8 9">DSM 17945</strain>
    </source>
</reference>
<protein>
    <recommendedName>
        <fullName evidence="6">7,8-dihydroneopterin aldolase</fullName>
        <ecNumber evidence="6">4.1.2.25</ecNumber>
    </recommendedName>
</protein>
<keyword evidence="4 6" id="KW-0289">Folate biosynthesis</keyword>
<dbReference type="InterPro" id="IPR006157">
    <property type="entry name" value="FolB_dom"/>
</dbReference>
<evidence type="ECO:0000259" key="7">
    <source>
        <dbReference type="SMART" id="SM00905"/>
    </source>
</evidence>
<dbReference type="PANTHER" id="PTHR42844:SF1">
    <property type="entry name" value="DIHYDRONEOPTERIN ALDOLASE 1-RELATED"/>
    <property type="match status" value="1"/>
</dbReference>
<dbReference type="PANTHER" id="PTHR42844">
    <property type="entry name" value="DIHYDRONEOPTERIN ALDOLASE 1-RELATED"/>
    <property type="match status" value="1"/>
</dbReference>
<feature type="domain" description="Dihydroneopterin aldolase/epimerase" evidence="7">
    <location>
        <begin position="7"/>
        <end position="120"/>
    </location>
</feature>
<dbReference type="FunFam" id="3.30.1130.10:FF:000003">
    <property type="entry name" value="7,8-dihydroneopterin aldolase"/>
    <property type="match status" value="1"/>
</dbReference>
<dbReference type="NCBIfam" id="TIGR00526">
    <property type="entry name" value="folB_dom"/>
    <property type="match status" value="1"/>
</dbReference>
<evidence type="ECO:0000256" key="1">
    <source>
        <dbReference type="ARBA" id="ARBA00001353"/>
    </source>
</evidence>
<dbReference type="GO" id="GO:0046654">
    <property type="term" value="P:tetrahydrofolate biosynthetic process"/>
    <property type="evidence" value="ECO:0007669"/>
    <property type="project" value="UniProtKB-UniRule"/>
</dbReference>
<dbReference type="InterPro" id="IPR006156">
    <property type="entry name" value="Dihydroneopterin_aldolase"/>
</dbReference>
<evidence type="ECO:0000256" key="4">
    <source>
        <dbReference type="ARBA" id="ARBA00022909"/>
    </source>
</evidence>
<dbReference type="GO" id="GO:0005737">
    <property type="term" value="C:cytoplasm"/>
    <property type="evidence" value="ECO:0007669"/>
    <property type="project" value="TreeGrafter"/>
</dbReference>
<dbReference type="SMART" id="SM00905">
    <property type="entry name" value="FolB"/>
    <property type="match status" value="1"/>
</dbReference>
<dbReference type="NCBIfam" id="TIGR00525">
    <property type="entry name" value="folB"/>
    <property type="match status" value="1"/>
</dbReference>
<evidence type="ECO:0000256" key="2">
    <source>
        <dbReference type="ARBA" id="ARBA00005013"/>
    </source>
</evidence>
<dbReference type="GO" id="GO:0046656">
    <property type="term" value="P:folic acid biosynthetic process"/>
    <property type="evidence" value="ECO:0007669"/>
    <property type="project" value="UniProtKB-UniRule"/>
</dbReference>
<dbReference type="EC" id="4.1.2.25" evidence="6"/>
<keyword evidence="9" id="KW-1185">Reference proteome</keyword>
<dbReference type="InterPro" id="IPR043133">
    <property type="entry name" value="GTP-CH-I_C/QueF"/>
</dbReference>
<evidence type="ECO:0000313" key="8">
    <source>
        <dbReference type="EMBL" id="MBB5849291.1"/>
    </source>
</evidence>
<evidence type="ECO:0000256" key="3">
    <source>
        <dbReference type="ARBA" id="ARBA00005708"/>
    </source>
</evidence>
<dbReference type="CDD" id="cd00534">
    <property type="entry name" value="DHNA_DHNTPE"/>
    <property type="match status" value="1"/>
</dbReference>
<evidence type="ECO:0000256" key="6">
    <source>
        <dbReference type="RuleBase" id="RU362079"/>
    </source>
</evidence>
<comment type="catalytic activity">
    <reaction evidence="1 6">
        <text>7,8-dihydroneopterin = 6-hydroxymethyl-7,8-dihydropterin + glycolaldehyde</text>
        <dbReference type="Rhea" id="RHEA:10540"/>
        <dbReference type="ChEBI" id="CHEBI:17001"/>
        <dbReference type="ChEBI" id="CHEBI:17071"/>
        <dbReference type="ChEBI" id="CHEBI:44841"/>
        <dbReference type="EC" id="4.1.2.25"/>
    </reaction>
</comment>
<dbReference type="EMBL" id="JACHMW010000001">
    <property type="protein sequence ID" value="MBB5849291.1"/>
    <property type="molecule type" value="Genomic_DNA"/>
</dbReference>
<sequence>MSARDRIRLAGLSAVGHHGVFDHERRDGQPFVTDVVLHLDAGPAAAGDDLARTANYAEVADTVVRLVTGEPVDLIETLAERIARAVLAEQPVVEAVEVTVHKPQAPIPHDFADAAVTVHRTRGDLA</sequence>
<dbReference type="RefSeq" id="WP_184172771.1">
    <property type="nucleotide sequence ID" value="NZ_BAABAG010000009.1"/>
</dbReference>
<accession>A0A7W9JK06</accession>
<dbReference type="Gene3D" id="3.30.1130.10">
    <property type="match status" value="1"/>
</dbReference>
<dbReference type="AlphaFoldDB" id="A0A7W9JK06"/>
<dbReference type="GO" id="GO:0004150">
    <property type="term" value="F:dihydroneopterin aldolase activity"/>
    <property type="evidence" value="ECO:0007669"/>
    <property type="project" value="UniProtKB-UniRule"/>
</dbReference>
<evidence type="ECO:0000313" key="9">
    <source>
        <dbReference type="Proteomes" id="UP000567246"/>
    </source>
</evidence>
<proteinExistence type="inferred from homology"/>
<evidence type="ECO:0000256" key="5">
    <source>
        <dbReference type="ARBA" id="ARBA00023239"/>
    </source>
</evidence>
<organism evidence="8 9">
    <name type="scientific">Micrococcus endophyticus</name>
    <dbReference type="NCBI Taxonomy" id="455343"/>
    <lineage>
        <taxon>Bacteria</taxon>
        <taxon>Bacillati</taxon>
        <taxon>Actinomycetota</taxon>
        <taxon>Actinomycetes</taxon>
        <taxon>Micrococcales</taxon>
        <taxon>Micrococcaceae</taxon>
        <taxon>Micrococcus</taxon>
    </lineage>
</organism>
<comment type="function">
    <text evidence="6">Catalyzes the conversion of 7,8-dihydroneopterin to 6-hydroxymethyl-7,8-dihydropterin.</text>
</comment>
<dbReference type="UniPathway" id="UPA00077">
    <property type="reaction ID" value="UER00154"/>
</dbReference>
<comment type="similarity">
    <text evidence="3 6">Belongs to the DHNA family.</text>
</comment>
<comment type="caution">
    <text evidence="8">The sequence shown here is derived from an EMBL/GenBank/DDBJ whole genome shotgun (WGS) entry which is preliminary data.</text>
</comment>
<comment type="pathway">
    <text evidence="2 6">Cofactor biosynthesis; tetrahydrofolate biosynthesis; 2-amino-4-hydroxy-6-hydroxymethyl-7,8-dihydropteridine diphosphate from 7,8-dihydroneopterin triphosphate: step 3/4.</text>
</comment>
<gene>
    <name evidence="8" type="ORF">HDA33_001855</name>
</gene>